<reference evidence="8" key="3">
    <citation type="submission" date="2015-04" db="UniProtKB">
        <authorList>
            <consortium name="EnsemblPlants"/>
        </authorList>
    </citation>
    <scope>IDENTIFICATION</scope>
    <source>
        <strain evidence="8">cv. Jemalong A17</strain>
    </source>
</reference>
<evidence type="ECO:0000256" key="4">
    <source>
        <dbReference type="ARBA" id="ARBA00022525"/>
    </source>
</evidence>
<dbReference type="EnsemblPlants" id="AET03994">
    <property type="protein sequence ID" value="AET03994"/>
    <property type="gene ID" value="MTR_8g078400"/>
</dbReference>
<keyword evidence="5 6" id="KW-0732">Signal</keyword>
<keyword evidence="3 6" id="KW-0713">Self-incompatibility</keyword>
<dbReference type="HOGENOM" id="CLU_1201401_0_0_1"/>
<dbReference type="InterPro" id="IPR010264">
    <property type="entry name" value="Self-incomp_S1"/>
</dbReference>
<comment type="subcellular location">
    <subcellularLocation>
        <location evidence="1 6">Secreted</location>
    </subcellularLocation>
</comment>
<dbReference type="PaxDb" id="3880-AET03994"/>
<keyword evidence="9" id="KW-1185">Reference proteome</keyword>
<dbReference type="eggNOG" id="ENOG502S7CQ">
    <property type="taxonomic scope" value="Eukaryota"/>
</dbReference>
<dbReference type="EMBL" id="CM001224">
    <property type="protein sequence ID" value="AET03994.1"/>
    <property type="molecule type" value="Genomic_DNA"/>
</dbReference>
<name>G7LFK7_MEDTR</name>
<comment type="similarity">
    <text evidence="2 6">Belongs to the plant self-incompatibility (S1) protein family.</text>
</comment>
<evidence type="ECO:0000313" key="8">
    <source>
        <dbReference type="EnsemblPlants" id="AET03994"/>
    </source>
</evidence>
<dbReference type="Pfam" id="PF05938">
    <property type="entry name" value="Self-incomp_S1"/>
    <property type="match status" value="1"/>
</dbReference>
<proteinExistence type="inferred from homology"/>
<reference evidence="7 9" key="2">
    <citation type="journal article" date="2014" name="BMC Genomics">
        <title>An improved genome release (version Mt4.0) for the model legume Medicago truncatula.</title>
        <authorList>
            <person name="Tang H."/>
            <person name="Krishnakumar V."/>
            <person name="Bidwell S."/>
            <person name="Rosen B."/>
            <person name="Chan A."/>
            <person name="Zhou S."/>
            <person name="Gentzbittel L."/>
            <person name="Childs K.L."/>
            <person name="Yandell M."/>
            <person name="Gundlach H."/>
            <person name="Mayer K.F."/>
            <person name="Schwartz D.C."/>
            <person name="Town C.D."/>
        </authorList>
    </citation>
    <scope>GENOME REANNOTATION</scope>
    <source>
        <strain evidence="8 9">cv. Jemalong A17</strain>
    </source>
</reference>
<dbReference type="AlphaFoldDB" id="G7LFK7"/>
<protein>
    <recommendedName>
        <fullName evidence="6">S-protein homolog</fullName>
    </recommendedName>
</protein>
<dbReference type="Proteomes" id="UP000002051">
    <property type="component" value="Chromosome 8"/>
</dbReference>
<organism evidence="7 9">
    <name type="scientific">Medicago truncatula</name>
    <name type="common">Barrel medic</name>
    <name type="synonym">Medicago tribuloides</name>
    <dbReference type="NCBI Taxonomy" id="3880"/>
    <lineage>
        <taxon>Eukaryota</taxon>
        <taxon>Viridiplantae</taxon>
        <taxon>Streptophyta</taxon>
        <taxon>Embryophyta</taxon>
        <taxon>Tracheophyta</taxon>
        <taxon>Spermatophyta</taxon>
        <taxon>Magnoliopsida</taxon>
        <taxon>eudicotyledons</taxon>
        <taxon>Gunneridae</taxon>
        <taxon>Pentapetalae</taxon>
        <taxon>rosids</taxon>
        <taxon>fabids</taxon>
        <taxon>Fabales</taxon>
        <taxon>Fabaceae</taxon>
        <taxon>Papilionoideae</taxon>
        <taxon>50 kb inversion clade</taxon>
        <taxon>NPAAA clade</taxon>
        <taxon>Hologalegina</taxon>
        <taxon>IRL clade</taxon>
        <taxon>Trifolieae</taxon>
        <taxon>Medicago</taxon>
    </lineage>
</organism>
<evidence type="ECO:0000313" key="7">
    <source>
        <dbReference type="EMBL" id="AET03994.1"/>
    </source>
</evidence>
<evidence type="ECO:0000256" key="2">
    <source>
        <dbReference type="ARBA" id="ARBA00005581"/>
    </source>
</evidence>
<dbReference type="GO" id="GO:0005576">
    <property type="term" value="C:extracellular region"/>
    <property type="evidence" value="ECO:0007669"/>
    <property type="project" value="UniProtKB-SubCell"/>
</dbReference>
<dbReference type="PANTHER" id="PTHR31232:SF43">
    <property type="entry name" value="S-PROTEIN HOMOLOG 29-RELATED"/>
    <property type="match status" value="1"/>
</dbReference>
<evidence type="ECO:0000256" key="5">
    <source>
        <dbReference type="ARBA" id="ARBA00022729"/>
    </source>
</evidence>
<evidence type="ECO:0000256" key="6">
    <source>
        <dbReference type="RuleBase" id="RU367044"/>
    </source>
</evidence>
<keyword evidence="4 6" id="KW-0964">Secreted</keyword>
<evidence type="ECO:0000313" key="9">
    <source>
        <dbReference type="Proteomes" id="UP000002051"/>
    </source>
</evidence>
<feature type="chain" id="PRO_5014574243" description="S-protein homolog" evidence="6">
    <location>
        <begin position="29"/>
        <end position="231"/>
    </location>
</feature>
<sequence length="231" mass="26572">MANPNPTTLKFSLVLIVILSFEARETIASLFGKVSVTIINDMRQNHIPTNITFHCKSKNDDLGFHTLTFGGSYTFSFRPQLFGATLFFCRFTWQGSLHPYYFDIFDFQRDDCKTCKWKISKFGGCKYRTETMSFDVCLPWNMKGWKMLTLQLILKQPLTLFTPRDDASDFGHIISRCWVEFNRQQSDGVVHTLTGEVVLLWQGAPFKDVLGEYRVRFSGGTTLDQCACLYA</sequence>
<reference evidence="7 9" key="1">
    <citation type="journal article" date="2011" name="Nature">
        <title>The Medicago genome provides insight into the evolution of rhizobial symbioses.</title>
        <authorList>
            <person name="Young N.D."/>
            <person name="Debelle F."/>
            <person name="Oldroyd G.E."/>
            <person name="Geurts R."/>
            <person name="Cannon S.B."/>
            <person name="Udvardi M.K."/>
            <person name="Benedito V.A."/>
            <person name="Mayer K.F."/>
            <person name="Gouzy J."/>
            <person name="Schoof H."/>
            <person name="Van de Peer Y."/>
            <person name="Proost S."/>
            <person name="Cook D.R."/>
            <person name="Meyers B.C."/>
            <person name="Spannagl M."/>
            <person name="Cheung F."/>
            <person name="De Mita S."/>
            <person name="Krishnakumar V."/>
            <person name="Gundlach H."/>
            <person name="Zhou S."/>
            <person name="Mudge J."/>
            <person name="Bharti A.K."/>
            <person name="Murray J.D."/>
            <person name="Naoumkina M.A."/>
            <person name="Rosen B."/>
            <person name="Silverstein K.A."/>
            <person name="Tang H."/>
            <person name="Rombauts S."/>
            <person name="Zhao P.X."/>
            <person name="Zhou P."/>
            <person name="Barbe V."/>
            <person name="Bardou P."/>
            <person name="Bechner M."/>
            <person name="Bellec A."/>
            <person name="Berger A."/>
            <person name="Berges H."/>
            <person name="Bidwell S."/>
            <person name="Bisseling T."/>
            <person name="Choisne N."/>
            <person name="Couloux A."/>
            <person name="Denny R."/>
            <person name="Deshpande S."/>
            <person name="Dai X."/>
            <person name="Doyle J.J."/>
            <person name="Dudez A.M."/>
            <person name="Farmer A.D."/>
            <person name="Fouteau S."/>
            <person name="Franken C."/>
            <person name="Gibelin C."/>
            <person name="Gish J."/>
            <person name="Goldstein S."/>
            <person name="Gonzalez A.J."/>
            <person name="Green P.J."/>
            <person name="Hallab A."/>
            <person name="Hartog M."/>
            <person name="Hua A."/>
            <person name="Humphray S.J."/>
            <person name="Jeong D.H."/>
            <person name="Jing Y."/>
            <person name="Jocker A."/>
            <person name="Kenton S.M."/>
            <person name="Kim D.J."/>
            <person name="Klee K."/>
            <person name="Lai H."/>
            <person name="Lang C."/>
            <person name="Lin S."/>
            <person name="Macmil S.L."/>
            <person name="Magdelenat G."/>
            <person name="Matthews L."/>
            <person name="McCorrison J."/>
            <person name="Monaghan E.L."/>
            <person name="Mun J.H."/>
            <person name="Najar F.Z."/>
            <person name="Nicholson C."/>
            <person name="Noirot C."/>
            <person name="O'Bleness M."/>
            <person name="Paule C.R."/>
            <person name="Poulain J."/>
            <person name="Prion F."/>
            <person name="Qin B."/>
            <person name="Qu C."/>
            <person name="Retzel E.F."/>
            <person name="Riddle C."/>
            <person name="Sallet E."/>
            <person name="Samain S."/>
            <person name="Samson N."/>
            <person name="Sanders I."/>
            <person name="Saurat O."/>
            <person name="Scarpelli C."/>
            <person name="Schiex T."/>
            <person name="Segurens B."/>
            <person name="Severin A.J."/>
            <person name="Sherrier D.J."/>
            <person name="Shi R."/>
            <person name="Sims S."/>
            <person name="Singer S.R."/>
            <person name="Sinharoy S."/>
            <person name="Sterck L."/>
            <person name="Viollet A."/>
            <person name="Wang B.B."/>
            <person name="Wang K."/>
            <person name="Wang M."/>
            <person name="Wang X."/>
            <person name="Warfsmann J."/>
            <person name="Weissenbach J."/>
            <person name="White D.D."/>
            <person name="White J.D."/>
            <person name="Wiley G.B."/>
            <person name="Wincker P."/>
            <person name="Xing Y."/>
            <person name="Yang L."/>
            <person name="Yao Z."/>
            <person name="Ying F."/>
            <person name="Zhai J."/>
            <person name="Zhou L."/>
            <person name="Zuber A."/>
            <person name="Denarie J."/>
            <person name="Dixon R.A."/>
            <person name="May G.D."/>
            <person name="Schwartz D.C."/>
            <person name="Rogers J."/>
            <person name="Quetier F."/>
            <person name="Town C.D."/>
            <person name="Roe B.A."/>
        </authorList>
    </citation>
    <scope>NUCLEOTIDE SEQUENCE [LARGE SCALE GENOMIC DNA]</scope>
    <source>
        <strain evidence="7">A17</strain>
        <strain evidence="8 9">cv. Jemalong A17</strain>
    </source>
</reference>
<evidence type="ECO:0000256" key="1">
    <source>
        <dbReference type="ARBA" id="ARBA00004613"/>
    </source>
</evidence>
<dbReference type="PANTHER" id="PTHR31232">
    <property type="match status" value="1"/>
</dbReference>
<evidence type="ECO:0000256" key="3">
    <source>
        <dbReference type="ARBA" id="ARBA00022471"/>
    </source>
</evidence>
<dbReference type="GO" id="GO:0060320">
    <property type="term" value="P:rejection of self pollen"/>
    <property type="evidence" value="ECO:0007669"/>
    <property type="project" value="UniProtKB-KW"/>
</dbReference>
<accession>G7LFK7</accession>
<feature type="signal peptide" evidence="6">
    <location>
        <begin position="1"/>
        <end position="28"/>
    </location>
</feature>
<gene>
    <name evidence="7" type="ordered locus">MTR_8g078400</name>
</gene>